<evidence type="ECO:0000256" key="3">
    <source>
        <dbReference type="ARBA" id="ARBA00022989"/>
    </source>
</evidence>
<dbReference type="InterPro" id="IPR006008">
    <property type="entry name" value="YciB"/>
</dbReference>
<feature type="transmembrane region" description="Helical" evidence="5">
    <location>
        <begin position="21"/>
        <end position="38"/>
    </location>
</feature>
<evidence type="ECO:0000256" key="5">
    <source>
        <dbReference type="HAMAP-Rule" id="MF_00189"/>
    </source>
</evidence>
<dbReference type="Pfam" id="PF04279">
    <property type="entry name" value="IspA"/>
    <property type="match status" value="1"/>
</dbReference>
<comment type="similarity">
    <text evidence="5">Belongs to the YciB family.</text>
</comment>
<comment type="subcellular location">
    <subcellularLocation>
        <location evidence="5">Cell inner membrane</location>
        <topology evidence="5">Multi-pass membrane protein</topology>
    </subcellularLocation>
</comment>
<keyword evidence="4 5" id="KW-0472">Membrane</keyword>
<feature type="transmembrane region" description="Helical" evidence="5">
    <location>
        <begin position="50"/>
        <end position="69"/>
    </location>
</feature>
<feature type="transmembrane region" description="Helical" evidence="5">
    <location>
        <begin position="177"/>
        <end position="200"/>
    </location>
</feature>
<evidence type="ECO:0000313" key="6">
    <source>
        <dbReference type="EMBL" id="MBX7483901.1"/>
    </source>
</evidence>
<name>A0ABS7JC39_9SPHN</name>
<dbReference type="EMBL" id="JAIGNO010000015">
    <property type="protein sequence ID" value="MBX7483901.1"/>
    <property type="molecule type" value="Genomic_DNA"/>
</dbReference>
<gene>
    <name evidence="5" type="primary">yciB</name>
    <name evidence="6" type="ORF">K3174_15325</name>
</gene>
<keyword evidence="5" id="KW-0997">Cell inner membrane</keyword>
<dbReference type="RefSeq" id="WP_221560309.1">
    <property type="nucleotide sequence ID" value="NZ_JAIGNO010000015.1"/>
</dbReference>
<protein>
    <recommendedName>
        <fullName evidence="5">Inner membrane-spanning protein YciB</fullName>
    </recommendedName>
</protein>
<feature type="transmembrane region" description="Helical" evidence="5">
    <location>
        <begin position="104"/>
        <end position="124"/>
    </location>
</feature>
<dbReference type="PANTHER" id="PTHR36917">
    <property type="entry name" value="INTRACELLULAR SEPTATION PROTEIN A-RELATED"/>
    <property type="match status" value="1"/>
</dbReference>
<evidence type="ECO:0000256" key="4">
    <source>
        <dbReference type="ARBA" id="ARBA00023136"/>
    </source>
</evidence>
<evidence type="ECO:0000256" key="2">
    <source>
        <dbReference type="ARBA" id="ARBA00022692"/>
    </source>
</evidence>
<accession>A0ABS7JC39</accession>
<keyword evidence="3 5" id="KW-1133">Transmembrane helix</keyword>
<evidence type="ECO:0000313" key="7">
    <source>
        <dbReference type="Proteomes" id="UP000755104"/>
    </source>
</evidence>
<evidence type="ECO:0000256" key="1">
    <source>
        <dbReference type="ARBA" id="ARBA00022475"/>
    </source>
</evidence>
<proteinExistence type="inferred from homology"/>
<comment type="function">
    <text evidence="5">Plays a role in cell envelope biogenesis, maintenance of cell envelope integrity and membrane homeostasis.</text>
</comment>
<keyword evidence="1 5" id="KW-1003">Cell membrane</keyword>
<sequence>MTEPRTTPEPKPKPKSGWLNILVDYGPLLVFLGVYKFYQPPETSTFGEIAAVIYGTIAFMIAAVVALIFSKFKFGHVSPMLILSTTLIVGFGGLTIWLQDEKFIQIKPTAIYLLFGALLIGGWLRGKALLQILLEAAFEGVDKDGWLKLSRNWGIFFVFMAGLNEVLRMQLSFESWLWAKLWVFMPLSFLFTFTQIPMLLKHGLALENKDEVVKDEPPMA</sequence>
<keyword evidence="7" id="KW-1185">Reference proteome</keyword>
<organism evidence="6 7">
    <name type="scientific">Qipengyuania qiaonensis</name>
    <dbReference type="NCBI Taxonomy" id="2867240"/>
    <lineage>
        <taxon>Bacteria</taxon>
        <taxon>Pseudomonadati</taxon>
        <taxon>Pseudomonadota</taxon>
        <taxon>Alphaproteobacteria</taxon>
        <taxon>Sphingomonadales</taxon>
        <taxon>Erythrobacteraceae</taxon>
        <taxon>Qipengyuania</taxon>
    </lineage>
</organism>
<dbReference type="PANTHER" id="PTHR36917:SF1">
    <property type="entry name" value="INNER MEMBRANE-SPANNING PROTEIN YCIB"/>
    <property type="match status" value="1"/>
</dbReference>
<reference evidence="6 7" key="1">
    <citation type="submission" date="2021-08" db="EMBL/GenBank/DDBJ databases">
        <title>Comparative Genomics Analysis of the Genus Qipengyuania Reveals Extensive Genetic Diversity and Metabolic Versatility, Including the Description of Fifteen Novel Species.</title>
        <authorList>
            <person name="Liu Y."/>
        </authorList>
    </citation>
    <scope>NUCLEOTIDE SEQUENCE [LARGE SCALE GENOMIC DNA]</scope>
    <source>
        <strain evidence="6 7">6D47A</strain>
    </source>
</reference>
<dbReference type="Proteomes" id="UP000755104">
    <property type="component" value="Unassembled WGS sequence"/>
</dbReference>
<comment type="caution">
    <text evidence="6">The sequence shown here is derived from an EMBL/GenBank/DDBJ whole genome shotgun (WGS) entry which is preliminary data.</text>
</comment>
<keyword evidence="2 5" id="KW-0812">Transmembrane</keyword>
<dbReference type="HAMAP" id="MF_00189">
    <property type="entry name" value="YciB"/>
    <property type="match status" value="1"/>
</dbReference>
<feature type="transmembrane region" description="Helical" evidence="5">
    <location>
        <begin position="81"/>
        <end position="98"/>
    </location>
</feature>